<evidence type="ECO:0000256" key="3">
    <source>
        <dbReference type="ARBA" id="ARBA00023163"/>
    </source>
</evidence>
<dbReference type="RefSeq" id="WP_149729876.1">
    <property type="nucleotide sequence ID" value="NZ_VUJV01000007.1"/>
</dbReference>
<name>A0A5B1L779_9ACTN</name>
<dbReference type="PROSITE" id="PS50977">
    <property type="entry name" value="HTH_TETR_2"/>
    <property type="match status" value="1"/>
</dbReference>
<dbReference type="SUPFAM" id="SSF46689">
    <property type="entry name" value="Homeodomain-like"/>
    <property type="match status" value="1"/>
</dbReference>
<dbReference type="Gene3D" id="1.10.357.10">
    <property type="entry name" value="Tetracycline Repressor, domain 2"/>
    <property type="match status" value="1"/>
</dbReference>
<dbReference type="PANTHER" id="PTHR30055:SF234">
    <property type="entry name" value="HTH-TYPE TRANSCRIPTIONAL REGULATOR BETI"/>
    <property type="match status" value="1"/>
</dbReference>
<dbReference type="Gene3D" id="1.10.10.60">
    <property type="entry name" value="Homeodomain-like"/>
    <property type="match status" value="1"/>
</dbReference>
<dbReference type="Pfam" id="PF00440">
    <property type="entry name" value="TetR_N"/>
    <property type="match status" value="1"/>
</dbReference>
<keyword evidence="2 4" id="KW-0238">DNA-binding</keyword>
<evidence type="ECO:0000313" key="6">
    <source>
        <dbReference type="EMBL" id="KAA1416334.1"/>
    </source>
</evidence>
<reference evidence="6 7" key="2">
    <citation type="submission" date="2019-09" db="EMBL/GenBank/DDBJ databases">
        <authorList>
            <person name="Jin C."/>
        </authorList>
    </citation>
    <scope>NUCLEOTIDE SEQUENCE [LARGE SCALE GENOMIC DNA]</scope>
    <source>
        <strain evidence="6 7">BN130099</strain>
    </source>
</reference>
<organism evidence="6 7">
    <name type="scientific">Nocardioides humilatus</name>
    <dbReference type="NCBI Taxonomy" id="2607660"/>
    <lineage>
        <taxon>Bacteria</taxon>
        <taxon>Bacillati</taxon>
        <taxon>Actinomycetota</taxon>
        <taxon>Actinomycetes</taxon>
        <taxon>Propionibacteriales</taxon>
        <taxon>Nocardioidaceae</taxon>
        <taxon>Nocardioides</taxon>
    </lineage>
</organism>
<dbReference type="InterPro" id="IPR050109">
    <property type="entry name" value="HTH-type_TetR-like_transc_reg"/>
</dbReference>
<gene>
    <name evidence="6" type="ORF">F0U44_18585</name>
</gene>
<accession>A0A5B1L779</accession>
<feature type="DNA-binding region" description="H-T-H motif" evidence="4">
    <location>
        <begin position="72"/>
        <end position="91"/>
    </location>
</feature>
<proteinExistence type="predicted"/>
<reference evidence="6 7" key="1">
    <citation type="submission" date="2019-09" db="EMBL/GenBank/DDBJ databases">
        <title>Nocardioides panacisoli sp. nov., isolated from the soil of a ginseng field.</title>
        <authorList>
            <person name="Cho C."/>
        </authorList>
    </citation>
    <scope>NUCLEOTIDE SEQUENCE [LARGE SCALE GENOMIC DNA]</scope>
    <source>
        <strain evidence="6 7">BN130099</strain>
    </source>
</reference>
<evidence type="ECO:0000256" key="1">
    <source>
        <dbReference type="ARBA" id="ARBA00023015"/>
    </source>
</evidence>
<evidence type="ECO:0000256" key="2">
    <source>
        <dbReference type="ARBA" id="ARBA00023125"/>
    </source>
</evidence>
<evidence type="ECO:0000313" key="7">
    <source>
        <dbReference type="Proteomes" id="UP000325003"/>
    </source>
</evidence>
<keyword evidence="3" id="KW-0804">Transcription</keyword>
<evidence type="ECO:0000256" key="4">
    <source>
        <dbReference type="PROSITE-ProRule" id="PRU00335"/>
    </source>
</evidence>
<dbReference type="Proteomes" id="UP000325003">
    <property type="component" value="Unassembled WGS sequence"/>
</dbReference>
<sequence length="231" mass="25098">MDDERGTAAAGGNRADLPPVVLPGYRSARDPSRALAVGPHKLPREHVSQVQRDRLLDAFVQVVAEHGYESAGVKAICKRAGVAFTTFYDLFESKEQLFLAAYDAGIAILIDSVRNAPAPADPDDLRARVESGLGAILNALADNPLFARFFAVEIHKAGAEAQDRVDETFEQAFSLFARSKLAANHHTPADDVGPLVIGGAYMRIYFYIRAGRTAELPDLLPVLTSFVLFDF</sequence>
<feature type="domain" description="HTH tetR-type" evidence="5">
    <location>
        <begin position="49"/>
        <end position="109"/>
    </location>
</feature>
<keyword evidence="7" id="KW-1185">Reference proteome</keyword>
<dbReference type="AlphaFoldDB" id="A0A5B1L779"/>
<protein>
    <submittedName>
        <fullName evidence="6">TetR/AcrR family transcriptional regulator</fullName>
    </submittedName>
</protein>
<dbReference type="PANTHER" id="PTHR30055">
    <property type="entry name" value="HTH-TYPE TRANSCRIPTIONAL REGULATOR RUTR"/>
    <property type="match status" value="1"/>
</dbReference>
<comment type="caution">
    <text evidence="6">The sequence shown here is derived from an EMBL/GenBank/DDBJ whole genome shotgun (WGS) entry which is preliminary data.</text>
</comment>
<dbReference type="InterPro" id="IPR001647">
    <property type="entry name" value="HTH_TetR"/>
</dbReference>
<evidence type="ECO:0000259" key="5">
    <source>
        <dbReference type="PROSITE" id="PS50977"/>
    </source>
</evidence>
<dbReference type="InterPro" id="IPR009057">
    <property type="entry name" value="Homeodomain-like_sf"/>
</dbReference>
<dbReference type="GO" id="GO:0003700">
    <property type="term" value="F:DNA-binding transcription factor activity"/>
    <property type="evidence" value="ECO:0007669"/>
    <property type="project" value="TreeGrafter"/>
</dbReference>
<keyword evidence="1" id="KW-0805">Transcription regulation</keyword>
<dbReference type="PRINTS" id="PR00455">
    <property type="entry name" value="HTHTETR"/>
</dbReference>
<dbReference type="GO" id="GO:0000976">
    <property type="term" value="F:transcription cis-regulatory region binding"/>
    <property type="evidence" value="ECO:0007669"/>
    <property type="project" value="TreeGrafter"/>
</dbReference>
<dbReference type="EMBL" id="VUJV01000007">
    <property type="protein sequence ID" value="KAA1416334.1"/>
    <property type="molecule type" value="Genomic_DNA"/>
</dbReference>